<name>A0A6N2U428_9BACT</name>
<evidence type="ECO:0000313" key="1">
    <source>
        <dbReference type="EMBL" id="VYT11353.1"/>
    </source>
</evidence>
<dbReference type="InterPro" id="IPR009061">
    <property type="entry name" value="DNA-bd_dom_put_sf"/>
</dbReference>
<dbReference type="InterPro" id="IPR036388">
    <property type="entry name" value="WH-like_DNA-bd_sf"/>
</dbReference>
<dbReference type="AlphaFoldDB" id="A0A6N2U428"/>
<dbReference type="Gene3D" id="1.10.10.10">
    <property type="entry name" value="Winged helix-like DNA-binding domain superfamily/Winged helix DNA-binding domain"/>
    <property type="match status" value="1"/>
</dbReference>
<proteinExistence type="predicted"/>
<dbReference type="OrthoDB" id="194758at2"/>
<reference evidence="1" key="1">
    <citation type="submission" date="2019-11" db="EMBL/GenBank/DDBJ databases">
        <authorList>
            <person name="Feng L."/>
        </authorList>
    </citation>
    <scope>NUCLEOTIDE SEQUENCE</scope>
    <source>
        <strain evidence="1">AMuciniphilaLFYP55</strain>
    </source>
</reference>
<dbReference type="EMBL" id="CACRSS010000016">
    <property type="protein sequence ID" value="VYT11353.1"/>
    <property type="molecule type" value="Genomic_DNA"/>
</dbReference>
<accession>A0A6N2U428</accession>
<organism evidence="1">
    <name type="scientific">Akkermansia muciniphila</name>
    <dbReference type="NCBI Taxonomy" id="239935"/>
    <lineage>
        <taxon>Bacteria</taxon>
        <taxon>Pseudomonadati</taxon>
        <taxon>Verrucomicrobiota</taxon>
        <taxon>Verrucomicrobiia</taxon>
        <taxon>Verrucomicrobiales</taxon>
        <taxon>Akkermansiaceae</taxon>
        <taxon>Akkermansia</taxon>
    </lineage>
</organism>
<dbReference type="RefSeq" id="WP_102722516.1">
    <property type="nucleotide sequence ID" value="NZ_CACRSS010000016.1"/>
</dbReference>
<evidence type="ECO:0008006" key="2">
    <source>
        <dbReference type="Google" id="ProtNLM"/>
    </source>
</evidence>
<protein>
    <recommendedName>
        <fullName evidence="2">Helix-turn-helix domain-containing protein</fullName>
    </recommendedName>
</protein>
<dbReference type="SUPFAM" id="SSF46955">
    <property type="entry name" value="Putative DNA-binding domain"/>
    <property type="match status" value="1"/>
</dbReference>
<sequence>MIAKENTQGVGIKPVLNRRELASYLGISLSTLDAQIKEGMPHFTIGNGKRGGIKRFRVEEIMLWFHTQKEMRK</sequence>
<gene>
    <name evidence="1" type="ORF">AMLFYP55_00673</name>
</gene>